<feature type="compositionally biased region" description="Polar residues" evidence="1">
    <location>
        <begin position="88"/>
        <end position="98"/>
    </location>
</feature>
<reference evidence="2" key="1">
    <citation type="journal article" date="2023" name="G3 (Bethesda)">
        <title>A reference genome for the long-term kleptoplast-retaining sea slug Elysia crispata morphotype clarki.</title>
        <authorList>
            <person name="Eastman K.E."/>
            <person name="Pendleton A.L."/>
            <person name="Shaikh M.A."/>
            <person name="Suttiyut T."/>
            <person name="Ogas R."/>
            <person name="Tomko P."/>
            <person name="Gavelis G."/>
            <person name="Widhalm J.R."/>
            <person name="Wisecaver J.H."/>
        </authorList>
    </citation>
    <scope>NUCLEOTIDE SEQUENCE</scope>
    <source>
        <strain evidence="2">ECLA1</strain>
    </source>
</reference>
<feature type="compositionally biased region" description="Basic and acidic residues" evidence="1">
    <location>
        <begin position="40"/>
        <end position="53"/>
    </location>
</feature>
<keyword evidence="3" id="KW-1185">Reference proteome</keyword>
<evidence type="ECO:0000313" key="2">
    <source>
        <dbReference type="EMBL" id="KAK3756373.1"/>
    </source>
</evidence>
<name>A0AAE1D4N4_9GAST</name>
<dbReference type="Proteomes" id="UP001283361">
    <property type="component" value="Unassembled WGS sequence"/>
</dbReference>
<dbReference type="AlphaFoldDB" id="A0AAE1D4N4"/>
<evidence type="ECO:0000313" key="3">
    <source>
        <dbReference type="Proteomes" id="UP001283361"/>
    </source>
</evidence>
<evidence type="ECO:0000256" key="1">
    <source>
        <dbReference type="SAM" id="MobiDB-lite"/>
    </source>
</evidence>
<feature type="compositionally biased region" description="Acidic residues" evidence="1">
    <location>
        <begin position="61"/>
        <end position="76"/>
    </location>
</feature>
<organism evidence="2 3">
    <name type="scientific">Elysia crispata</name>
    <name type="common">lettuce slug</name>
    <dbReference type="NCBI Taxonomy" id="231223"/>
    <lineage>
        <taxon>Eukaryota</taxon>
        <taxon>Metazoa</taxon>
        <taxon>Spiralia</taxon>
        <taxon>Lophotrochozoa</taxon>
        <taxon>Mollusca</taxon>
        <taxon>Gastropoda</taxon>
        <taxon>Heterobranchia</taxon>
        <taxon>Euthyneura</taxon>
        <taxon>Panpulmonata</taxon>
        <taxon>Sacoglossa</taxon>
        <taxon>Placobranchoidea</taxon>
        <taxon>Plakobranchidae</taxon>
        <taxon>Elysia</taxon>
    </lineage>
</organism>
<proteinExistence type="predicted"/>
<gene>
    <name evidence="2" type="ORF">RRG08_038862</name>
</gene>
<dbReference type="EMBL" id="JAWDGP010005524">
    <property type="protein sequence ID" value="KAK3756373.1"/>
    <property type="molecule type" value="Genomic_DNA"/>
</dbReference>
<feature type="compositionally biased region" description="Basic and acidic residues" evidence="1">
    <location>
        <begin position="104"/>
        <end position="122"/>
    </location>
</feature>
<sequence>MCSKRRAQELLITPRKASEKAKEIMLDTFLDDTWQIDLDDSNKDPDFIPETKKSQKQAIGSEDDREYLLPETEDEPQNQSNQNVSNSKETLSPHTQYSNRKRKMLSERNTAKTEKQRKKREEYQRIKPGCLGTCKRSTKCYDLFIDNDRININMHFWSLDY</sequence>
<feature type="region of interest" description="Disordered" evidence="1">
    <location>
        <begin position="38"/>
        <end position="122"/>
    </location>
</feature>
<accession>A0AAE1D4N4</accession>
<protein>
    <submittedName>
        <fullName evidence="2">Uncharacterized protein</fullName>
    </submittedName>
</protein>
<comment type="caution">
    <text evidence="2">The sequence shown here is derived from an EMBL/GenBank/DDBJ whole genome shotgun (WGS) entry which is preliminary data.</text>
</comment>
<feature type="compositionally biased region" description="Low complexity" evidence="1">
    <location>
        <begin position="77"/>
        <end position="87"/>
    </location>
</feature>